<dbReference type="CDD" id="cd06223">
    <property type="entry name" value="PRTases_typeI"/>
    <property type="match status" value="1"/>
</dbReference>
<evidence type="ECO:0000256" key="7">
    <source>
        <dbReference type="ARBA" id="ARBA00022679"/>
    </source>
</evidence>
<organism evidence="11">
    <name type="scientific">Paramoeba aestuarina</name>
    <dbReference type="NCBI Taxonomy" id="180227"/>
    <lineage>
        <taxon>Eukaryota</taxon>
        <taxon>Amoebozoa</taxon>
        <taxon>Discosea</taxon>
        <taxon>Flabellinia</taxon>
        <taxon>Dactylopodida</taxon>
        <taxon>Paramoebidae</taxon>
        <taxon>Paramoeba</taxon>
    </lineage>
</organism>
<proteinExistence type="inferred from homology"/>
<dbReference type="AlphaFoldDB" id="A0A7S4NMA0"/>
<comment type="similarity">
    <text evidence="3">Belongs to the UPRTase family.</text>
</comment>
<dbReference type="GO" id="GO:0008655">
    <property type="term" value="P:pyrimidine-containing compound salvage"/>
    <property type="evidence" value="ECO:0007669"/>
    <property type="project" value="UniProtKB-ARBA"/>
</dbReference>
<comment type="cofactor">
    <cofactor evidence="1">
        <name>Mg(2+)</name>
        <dbReference type="ChEBI" id="CHEBI:18420"/>
    </cofactor>
</comment>
<dbReference type="InterPro" id="IPR000836">
    <property type="entry name" value="PRTase_dom"/>
</dbReference>
<dbReference type="SUPFAM" id="SSF53271">
    <property type="entry name" value="PRTase-like"/>
    <property type="match status" value="1"/>
</dbReference>
<keyword evidence="8" id="KW-0547">Nucleotide-binding</keyword>
<comment type="pathway">
    <text evidence="2">Pyrimidine metabolism; UMP biosynthesis via salvage pathway; UMP from uracil: step 1/1.</text>
</comment>
<evidence type="ECO:0000256" key="4">
    <source>
        <dbReference type="ARBA" id="ARBA00011894"/>
    </source>
</evidence>
<keyword evidence="6" id="KW-0328">Glycosyltransferase</keyword>
<keyword evidence="9" id="KW-0342">GTP-binding</keyword>
<evidence type="ECO:0000313" key="11">
    <source>
        <dbReference type="EMBL" id="CAE2295287.1"/>
    </source>
</evidence>
<evidence type="ECO:0000256" key="5">
    <source>
        <dbReference type="ARBA" id="ARBA00022533"/>
    </source>
</evidence>
<reference evidence="11" key="1">
    <citation type="submission" date="2021-01" db="EMBL/GenBank/DDBJ databases">
        <authorList>
            <person name="Corre E."/>
            <person name="Pelletier E."/>
            <person name="Niang G."/>
            <person name="Scheremetjew M."/>
            <person name="Finn R."/>
            <person name="Kale V."/>
            <person name="Holt S."/>
            <person name="Cochrane G."/>
            <person name="Meng A."/>
            <person name="Brown T."/>
            <person name="Cohen L."/>
        </authorList>
    </citation>
    <scope>NUCLEOTIDE SEQUENCE</scope>
    <source>
        <strain evidence="11">SoJaBio B1-5/56/2</strain>
    </source>
</reference>
<evidence type="ECO:0000256" key="8">
    <source>
        <dbReference type="ARBA" id="ARBA00022741"/>
    </source>
</evidence>
<dbReference type="FunFam" id="3.40.50.2020:FF:000023">
    <property type="entry name" value="Probable uracil phosphoribosyltransferase"/>
    <property type="match status" value="1"/>
</dbReference>
<dbReference type="Pfam" id="PF14681">
    <property type="entry name" value="UPRTase"/>
    <property type="match status" value="1"/>
</dbReference>
<evidence type="ECO:0000256" key="2">
    <source>
        <dbReference type="ARBA" id="ARBA00005180"/>
    </source>
</evidence>
<keyword evidence="7" id="KW-0808">Transferase</keyword>
<dbReference type="GO" id="GO:0005525">
    <property type="term" value="F:GTP binding"/>
    <property type="evidence" value="ECO:0007669"/>
    <property type="project" value="UniProtKB-KW"/>
</dbReference>
<evidence type="ECO:0000256" key="3">
    <source>
        <dbReference type="ARBA" id="ARBA00009516"/>
    </source>
</evidence>
<dbReference type="EC" id="2.4.2.9" evidence="4"/>
<dbReference type="GO" id="GO:0004845">
    <property type="term" value="F:uracil phosphoribosyltransferase activity"/>
    <property type="evidence" value="ECO:0007669"/>
    <property type="project" value="UniProtKB-EC"/>
</dbReference>
<dbReference type="Gene3D" id="3.40.50.2020">
    <property type="match status" value="1"/>
</dbReference>
<keyword evidence="5" id="KW-0021">Allosteric enzyme</keyword>
<feature type="domain" description="Phosphoribosyltransferase" evidence="10">
    <location>
        <begin position="35"/>
        <end position="237"/>
    </location>
</feature>
<evidence type="ECO:0000256" key="9">
    <source>
        <dbReference type="ARBA" id="ARBA00023134"/>
    </source>
</evidence>
<accession>A0A7S4NMA0</accession>
<protein>
    <recommendedName>
        <fullName evidence="4">uracil phosphoribosyltransferase</fullName>
        <ecNumber evidence="4">2.4.2.9</ecNumber>
    </recommendedName>
</protein>
<gene>
    <name evidence="11" type="ORF">NAES01612_LOCUS6966</name>
</gene>
<dbReference type="NCBIfam" id="NF001097">
    <property type="entry name" value="PRK00129.1"/>
    <property type="match status" value="1"/>
</dbReference>
<name>A0A7S4NMA0_9EUKA</name>
<evidence type="ECO:0000256" key="1">
    <source>
        <dbReference type="ARBA" id="ARBA00001946"/>
    </source>
</evidence>
<dbReference type="InterPro" id="IPR029057">
    <property type="entry name" value="PRTase-like"/>
</dbReference>
<evidence type="ECO:0000259" key="10">
    <source>
        <dbReference type="Pfam" id="PF14681"/>
    </source>
</evidence>
<sequence>MAASSATIVSETQARQSEIIRGYQDKGYKVHVLQSTHQLRGLHTIIRNKDTTRADFVFYSDRLIRLLIEEGLNYLPFKEVSVTTPTGAEYKGVEWASSICGVSIVRAGESMETGLRAVAKSVRIGKILIQRDEETAKPKIYYSKLPEDISKRCVLLLDPMLATGGSCGAAIDVLKKAGVEEDRIYFLNMIAAPEGIDYLCQNYPGVTIITTEIDDCLNDKKFIIPGVGDFGDRYFGTVD</sequence>
<dbReference type="EMBL" id="HBKR01010485">
    <property type="protein sequence ID" value="CAE2295287.1"/>
    <property type="molecule type" value="Transcribed_RNA"/>
</dbReference>
<evidence type="ECO:0000256" key="6">
    <source>
        <dbReference type="ARBA" id="ARBA00022676"/>
    </source>
</evidence>